<accession>A0A1I5JT16</accession>
<gene>
    <name evidence="9" type="ORF">SAMN04488056_11259</name>
</gene>
<dbReference type="Gene3D" id="3.10.310.30">
    <property type="match status" value="1"/>
</dbReference>
<dbReference type="GO" id="GO:0006310">
    <property type="term" value="P:DNA recombination"/>
    <property type="evidence" value="ECO:0007669"/>
    <property type="project" value="InterPro"/>
</dbReference>
<sequence>MLSDYQTSKSYLGVDKSAKERRWVESLDLRGVELASAIAQGEDIPDIVARVMVARGQDSESAAHYLDPSIKRLMPDPSSMTDMDKAADRIVRAIQNREKIAIFGDYDVDGATSSALMALFLRHCGCEATIYIPDRIFEGYGPNPDAMDQLIEQGHTLILTLDCGSTSFDALQRAHERKTDVVVIDHHQVGEELPLCVALVNPNRQDDLSQLGHLAAVGVTFMTLVAVNRALRQTGFYKSVCPAPDLLGWLDLVALGTVCDVVPLIGLNRAFVVKGLMVIRANRNLGLNALLAVSRVSGPVSPYHLGFMLGPRINAGGRIGDAALGAKLLTSEDQSQAEHIASELERLNKERQALEQIMLEDAIAQAERQLMEDPDGAGLVTYSSDWHAGIVGLLASRLKERFRRPAFAIALGPDGTGTGSGRSIAGSDLGGAVRAAHAAGLLVKGGGHAMAAGLTIETDKIKEFRHFLHERLSEQVEQARSNDELRIDAALTATGATEDLVKMLEKAGPYGAGNPEPIFVFPSHKIAFADVVGQGGHIRCTLSNSSGGKLKGICFRAAEEPIGKLLLENRGSSLHVAGSLSLDYWQGRPSVQLRIIDASEVKGP</sequence>
<keyword evidence="4" id="KW-0378">Hydrolase</keyword>
<dbReference type="Proteomes" id="UP000199236">
    <property type="component" value="Unassembled WGS sequence"/>
</dbReference>
<evidence type="ECO:0000313" key="9">
    <source>
        <dbReference type="EMBL" id="SFO75561.1"/>
    </source>
</evidence>
<evidence type="ECO:0000313" key="10">
    <source>
        <dbReference type="Proteomes" id="UP000199236"/>
    </source>
</evidence>
<dbReference type="RefSeq" id="WP_090074748.1">
    <property type="nucleotide sequence ID" value="NZ_FOVR01000012.1"/>
</dbReference>
<protein>
    <recommendedName>
        <fullName evidence="2">Single-stranded-DNA-specific exonuclease RecJ</fullName>
    </recommendedName>
</protein>
<organism evidence="9 10">
    <name type="scientific">Cohaesibacter marisflavi</name>
    <dbReference type="NCBI Taxonomy" id="655353"/>
    <lineage>
        <taxon>Bacteria</taxon>
        <taxon>Pseudomonadati</taxon>
        <taxon>Pseudomonadota</taxon>
        <taxon>Alphaproteobacteria</taxon>
        <taxon>Hyphomicrobiales</taxon>
        <taxon>Cohaesibacteraceae</taxon>
    </lineage>
</organism>
<dbReference type="GO" id="GO:0008409">
    <property type="term" value="F:5'-3' exonuclease activity"/>
    <property type="evidence" value="ECO:0007669"/>
    <property type="project" value="InterPro"/>
</dbReference>
<dbReference type="AlphaFoldDB" id="A0A1I5JT16"/>
<dbReference type="InterPro" id="IPR003156">
    <property type="entry name" value="DHHA1_dom"/>
</dbReference>
<dbReference type="PANTHER" id="PTHR30255:SF2">
    <property type="entry name" value="SINGLE-STRANDED-DNA-SPECIFIC EXONUCLEASE RECJ"/>
    <property type="match status" value="1"/>
</dbReference>
<dbReference type="InterPro" id="IPR051673">
    <property type="entry name" value="SSDNA_exonuclease_RecJ"/>
</dbReference>
<dbReference type="InterPro" id="IPR001667">
    <property type="entry name" value="DDH_dom"/>
</dbReference>
<keyword evidence="10" id="KW-1185">Reference proteome</keyword>
<dbReference type="OrthoDB" id="9809852at2"/>
<dbReference type="Pfam" id="PF01368">
    <property type="entry name" value="DHH"/>
    <property type="match status" value="1"/>
</dbReference>
<feature type="domain" description="DDH" evidence="6">
    <location>
        <begin position="99"/>
        <end position="232"/>
    </location>
</feature>
<evidence type="ECO:0000256" key="4">
    <source>
        <dbReference type="ARBA" id="ARBA00022801"/>
    </source>
</evidence>
<reference evidence="9 10" key="1">
    <citation type="submission" date="2016-10" db="EMBL/GenBank/DDBJ databases">
        <authorList>
            <person name="de Groot N.N."/>
        </authorList>
    </citation>
    <scope>NUCLEOTIDE SEQUENCE [LARGE SCALE GENOMIC DNA]</scope>
    <source>
        <strain evidence="9 10">CGMCC 1.9157</strain>
    </source>
</reference>
<dbReference type="InterPro" id="IPR041122">
    <property type="entry name" value="RecJ_OB"/>
</dbReference>
<dbReference type="InterPro" id="IPR004610">
    <property type="entry name" value="RecJ"/>
</dbReference>
<proteinExistence type="inferred from homology"/>
<dbReference type="Pfam" id="PF17768">
    <property type="entry name" value="RecJ_OB"/>
    <property type="match status" value="1"/>
</dbReference>
<feature type="domain" description="RecJ OB" evidence="8">
    <location>
        <begin position="487"/>
        <end position="597"/>
    </location>
</feature>
<evidence type="ECO:0000256" key="3">
    <source>
        <dbReference type="ARBA" id="ARBA00022722"/>
    </source>
</evidence>
<dbReference type="STRING" id="655353.SAMN04488056_11259"/>
<feature type="domain" description="DHHA1" evidence="7">
    <location>
        <begin position="378"/>
        <end position="473"/>
    </location>
</feature>
<dbReference type="GO" id="GO:0006281">
    <property type="term" value="P:DNA repair"/>
    <property type="evidence" value="ECO:0007669"/>
    <property type="project" value="InterPro"/>
</dbReference>
<evidence type="ECO:0000256" key="1">
    <source>
        <dbReference type="ARBA" id="ARBA00005915"/>
    </source>
</evidence>
<dbReference type="Pfam" id="PF02272">
    <property type="entry name" value="DHHA1"/>
    <property type="match status" value="1"/>
</dbReference>
<dbReference type="NCBIfam" id="TIGR00644">
    <property type="entry name" value="recJ"/>
    <property type="match status" value="1"/>
</dbReference>
<evidence type="ECO:0000256" key="2">
    <source>
        <dbReference type="ARBA" id="ARBA00019841"/>
    </source>
</evidence>
<dbReference type="SUPFAM" id="SSF64182">
    <property type="entry name" value="DHH phosphoesterases"/>
    <property type="match status" value="1"/>
</dbReference>
<comment type="similarity">
    <text evidence="1">Belongs to the RecJ family.</text>
</comment>
<dbReference type="Gene3D" id="3.90.1640.30">
    <property type="match status" value="1"/>
</dbReference>
<evidence type="ECO:0000256" key="5">
    <source>
        <dbReference type="ARBA" id="ARBA00022839"/>
    </source>
</evidence>
<evidence type="ECO:0000259" key="6">
    <source>
        <dbReference type="Pfam" id="PF01368"/>
    </source>
</evidence>
<dbReference type="InterPro" id="IPR038763">
    <property type="entry name" value="DHH_sf"/>
</dbReference>
<evidence type="ECO:0000259" key="7">
    <source>
        <dbReference type="Pfam" id="PF02272"/>
    </source>
</evidence>
<evidence type="ECO:0000259" key="8">
    <source>
        <dbReference type="Pfam" id="PF17768"/>
    </source>
</evidence>
<dbReference type="GO" id="GO:0003676">
    <property type="term" value="F:nucleic acid binding"/>
    <property type="evidence" value="ECO:0007669"/>
    <property type="project" value="InterPro"/>
</dbReference>
<keyword evidence="5 9" id="KW-0269">Exonuclease</keyword>
<dbReference type="EMBL" id="FOVR01000012">
    <property type="protein sequence ID" value="SFO75561.1"/>
    <property type="molecule type" value="Genomic_DNA"/>
</dbReference>
<name>A0A1I5JT16_9HYPH</name>
<dbReference type="PANTHER" id="PTHR30255">
    <property type="entry name" value="SINGLE-STRANDED-DNA-SPECIFIC EXONUCLEASE RECJ"/>
    <property type="match status" value="1"/>
</dbReference>
<keyword evidence="3" id="KW-0540">Nuclease</keyword>